<dbReference type="AlphaFoldDB" id="A0AAV3YIK6"/>
<sequence>MGCLADAEPAAVNTEGQIQCHKRPPSGQPVHVSKEKGFGMSSTSLTSIQPVMVEINLPKTAVKTERRRAIHEIQKVQQHRELPPGKHRKFLFCTLENDFFKTTKIESNLCELEAIVVNGRCTVSTRHGRDVHLGDAGKAHEVTRKIFVKVRYWNSLNDSEQ</sequence>
<keyword evidence="3" id="KW-1185">Reference proteome</keyword>
<protein>
    <submittedName>
        <fullName evidence="2">Uncharacterized protein</fullName>
    </submittedName>
</protein>
<proteinExistence type="predicted"/>
<dbReference type="Proteomes" id="UP000735302">
    <property type="component" value="Unassembled WGS sequence"/>
</dbReference>
<feature type="region of interest" description="Disordered" evidence="1">
    <location>
        <begin position="14"/>
        <end position="33"/>
    </location>
</feature>
<name>A0AAV3YIK6_9GAST</name>
<accession>A0AAV3YIK6</accession>
<evidence type="ECO:0000313" key="2">
    <source>
        <dbReference type="EMBL" id="GFN83070.1"/>
    </source>
</evidence>
<reference evidence="2 3" key="1">
    <citation type="journal article" date="2021" name="Elife">
        <title>Chloroplast acquisition without the gene transfer in kleptoplastic sea slugs, Plakobranchus ocellatus.</title>
        <authorList>
            <person name="Maeda T."/>
            <person name="Takahashi S."/>
            <person name="Yoshida T."/>
            <person name="Shimamura S."/>
            <person name="Takaki Y."/>
            <person name="Nagai Y."/>
            <person name="Toyoda A."/>
            <person name="Suzuki Y."/>
            <person name="Arimoto A."/>
            <person name="Ishii H."/>
            <person name="Satoh N."/>
            <person name="Nishiyama T."/>
            <person name="Hasebe M."/>
            <person name="Maruyama T."/>
            <person name="Minagawa J."/>
            <person name="Obokata J."/>
            <person name="Shigenobu S."/>
        </authorList>
    </citation>
    <scope>NUCLEOTIDE SEQUENCE [LARGE SCALE GENOMIC DNA]</scope>
</reference>
<evidence type="ECO:0000313" key="3">
    <source>
        <dbReference type="Proteomes" id="UP000735302"/>
    </source>
</evidence>
<comment type="caution">
    <text evidence="2">The sequence shown here is derived from an EMBL/GenBank/DDBJ whole genome shotgun (WGS) entry which is preliminary data.</text>
</comment>
<organism evidence="2 3">
    <name type="scientific">Plakobranchus ocellatus</name>
    <dbReference type="NCBI Taxonomy" id="259542"/>
    <lineage>
        <taxon>Eukaryota</taxon>
        <taxon>Metazoa</taxon>
        <taxon>Spiralia</taxon>
        <taxon>Lophotrochozoa</taxon>
        <taxon>Mollusca</taxon>
        <taxon>Gastropoda</taxon>
        <taxon>Heterobranchia</taxon>
        <taxon>Euthyneura</taxon>
        <taxon>Panpulmonata</taxon>
        <taxon>Sacoglossa</taxon>
        <taxon>Placobranchoidea</taxon>
        <taxon>Plakobranchidae</taxon>
        <taxon>Plakobranchus</taxon>
    </lineage>
</organism>
<gene>
    <name evidence="2" type="ORF">PoB_000957600</name>
</gene>
<evidence type="ECO:0000256" key="1">
    <source>
        <dbReference type="SAM" id="MobiDB-lite"/>
    </source>
</evidence>
<dbReference type="EMBL" id="BLXT01001085">
    <property type="protein sequence ID" value="GFN83070.1"/>
    <property type="molecule type" value="Genomic_DNA"/>
</dbReference>